<dbReference type="Gene3D" id="3.40.50.300">
    <property type="entry name" value="P-loop containing nucleotide triphosphate hydrolases"/>
    <property type="match status" value="1"/>
</dbReference>
<protein>
    <submittedName>
        <fullName evidence="1">Putative terminase</fullName>
    </submittedName>
</protein>
<evidence type="ECO:0000313" key="1">
    <source>
        <dbReference type="EMBL" id="QJA64901.1"/>
    </source>
</evidence>
<name>A0A6M3J728_9ZZZZ</name>
<dbReference type="EMBL" id="MT141529">
    <property type="protein sequence ID" value="QJA64901.1"/>
    <property type="molecule type" value="Genomic_DNA"/>
</dbReference>
<dbReference type="EMBL" id="MT142516">
    <property type="protein sequence ID" value="QJA83741.1"/>
    <property type="molecule type" value="Genomic_DNA"/>
</dbReference>
<gene>
    <name evidence="2" type="ORF">MM415A00259_0066</name>
    <name evidence="1" type="ORF">MM415B00452_0002</name>
</gene>
<dbReference type="AlphaFoldDB" id="A0A6M3J728"/>
<reference evidence="1" key="1">
    <citation type="submission" date="2020-03" db="EMBL/GenBank/DDBJ databases">
        <title>The deep terrestrial virosphere.</title>
        <authorList>
            <person name="Holmfeldt K."/>
            <person name="Nilsson E."/>
            <person name="Simone D."/>
            <person name="Lopez-Fernandez M."/>
            <person name="Wu X."/>
            <person name="de Brujin I."/>
            <person name="Lundin D."/>
            <person name="Andersson A."/>
            <person name="Bertilsson S."/>
            <person name="Dopson M."/>
        </authorList>
    </citation>
    <scope>NUCLEOTIDE SEQUENCE</scope>
    <source>
        <strain evidence="2">MM415A00259</strain>
        <strain evidence="1">MM415B00452</strain>
    </source>
</reference>
<dbReference type="InterPro" id="IPR027417">
    <property type="entry name" value="P-loop_NTPase"/>
</dbReference>
<organism evidence="1">
    <name type="scientific">viral metagenome</name>
    <dbReference type="NCBI Taxonomy" id="1070528"/>
    <lineage>
        <taxon>unclassified sequences</taxon>
        <taxon>metagenomes</taxon>
        <taxon>organismal metagenomes</taxon>
    </lineage>
</organism>
<proteinExistence type="predicted"/>
<accession>A0A6M3J728</accession>
<sequence>MVWTQDEHDKITPFKRFPDKEHTRLIADLWYRTPLLLLPKSRQMLMTWLISACYLWDTQFHQGRLNFFQSKKEDDADRIVQRAWFIYEHQPDWIKDIFPAEYTSCHLKFKQSKSEIWGVPQGGDQIRSHTASGILSDEMGFQPEAEDAYTGALPTIKGGGRFTGVSSANPGFFFYLVGNRLGN</sequence>
<evidence type="ECO:0000313" key="2">
    <source>
        <dbReference type="EMBL" id="QJA83741.1"/>
    </source>
</evidence>